<organism evidence="10">
    <name type="scientific">Palpitomonas bilix</name>
    <dbReference type="NCBI Taxonomy" id="652834"/>
    <lineage>
        <taxon>Eukaryota</taxon>
        <taxon>Eukaryota incertae sedis</taxon>
    </lineage>
</organism>
<dbReference type="InterPro" id="IPR006620">
    <property type="entry name" value="Pro_4_hyd_alph"/>
</dbReference>
<evidence type="ECO:0000256" key="2">
    <source>
        <dbReference type="ARBA" id="ARBA00001962"/>
    </source>
</evidence>
<dbReference type="EMBL" id="HBIB01031110">
    <property type="protein sequence ID" value="CAE0257917.1"/>
    <property type="molecule type" value="Transcribed_RNA"/>
</dbReference>
<proteinExistence type="predicted"/>
<evidence type="ECO:0000256" key="5">
    <source>
        <dbReference type="ARBA" id="ARBA00022737"/>
    </source>
</evidence>
<evidence type="ECO:0000259" key="9">
    <source>
        <dbReference type="PROSITE" id="PS51471"/>
    </source>
</evidence>
<evidence type="ECO:0000256" key="4">
    <source>
        <dbReference type="ARBA" id="ARBA00022723"/>
    </source>
</evidence>
<evidence type="ECO:0000313" key="11">
    <source>
        <dbReference type="EMBL" id="CAE0257916.1"/>
    </source>
</evidence>
<dbReference type="Gene3D" id="2.60.120.620">
    <property type="entry name" value="q2cbj1_9rhob like domain"/>
    <property type="match status" value="1"/>
</dbReference>
<dbReference type="SMART" id="SM00702">
    <property type="entry name" value="P4Hc"/>
    <property type="match status" value="1"/>
</dbReference>
<keyword evidence="6" id="KW-0223">Dioxygenase</keyword>
<dbReference type="EMBL" id="HBIB01031109">
    <property type="protein sequence ID" value="CAE0257916.1"/>
    <property type="molecule type" value="Transcribed_RNA"/>
</dbReference>
<dbReference type="EC" id="1.14.11.7" evidence="3"/>
<dbReference type="GO" id="GO:0032963">
    <property type="term" value="P:collagen metabolic process"/>
    <property type="evidence" value="ECO:0007669"/>
    <property type="project" value="InterPro"/>
</dbReference>
<protein>
    <recommendedName>
        <fullName evidence="3">procollagen-proline 3-dioxygenase</fullName>
        <ecNumber evidence="3">1.14.11.7</ecNumber>
    </recommendedName>
</protein>
<feature type="domain" description="Fe2OG dioxygenase" evidence="9">
    <location>
        <begin position="80"/>
        <end position="246"/>
    </location>
</feature>
<keyword evidence="4" id="KW-0479">Metal-binding</keyword>
<comment type="cofactor">
    <cofactor evidence="1">
        <name>L-ascorbate</name>
        <dbReference type="ChEBI" id="CHEBI:38290"/>
    </cofactor>
</comment>
<sequence length="402" mass="45491">MAESIILKSLPSFRRRHLFHGFLTQKECRDLVESFEARCVEGYRPQVHIVTPLDLIRCGDTQQALLILRVRGLIRDAVEDIYGAHFELYPEFSAMIGWGAGSSIGPHPDNGKPYISKRHLSSILYLNCGEDGGFSGGSFEFLSPQEVEEVARGRSLEEDQKAFHKFEIDYRGGELQNCDYMKPPQPQHAFGWKMSPNQGSLLTFGSGIDNIHRVTPVRDIWNDDRIIEDRSSCPRLRLTLTVWFTTDPSESEDRLLKDSVTKYLLFSCPPPYTIPLPPDSLGLSLLCRMQVERALLGKNNLLHVPRRDVLGNRLQSAISRGILEAGSWILGTLKFDRGEKRWELEQNVHTCAVVQMDVIMPVYPNSCRAYFDIFDILHKEAAASRRQSDGMDDAQALLALLG</sequence>
<name>A0A7S3G9Q1_9EUKA</name>
<evidence type="ECO:0000256" key="1">
    <source>
        <dbReference type="ARBA" id="ARBA00001961"/>
    </source>
</evidence>
<keyword evidence="8" id="KW-0408">Iron</keyword>
<dbReference type="AlphaFoldDB" id="A0A7S3G9Q1"/>
<evidence type="ECO:0000256" key="7">
    <source>
        <dbReference type="ARBA" id="ARBA00023002"/>
    </source>
</evidence>
<dbReference type="InterPro" id="IPR039575">
    <property type="entry name" value="P3H"/>
</dbReference>
<keyword evidence="7" id="KW-0560">Oxidoreductase</keyword>
<dbReference type="GO" id="GO:0019797">
    <property type="term" value="F:procollagen-proline 3-dioxygenase activity"/>
    <property type="evidence" value="ECO:0007669"/>
    <property type="project" value="UniProtKB-EC"/>
</dbReference>
<evidence type="ECO:0000256" key="8">
    <source>
        <dbReference type="ARBA" id="ARBA00023004"/>
    </source>
</evidence>
<evidence type="ECO:0000256" key="6">
    <source>
        <dbReference type="ARBA" id="ARBA00022964"/>
    </source>
</evidence>
<dbReference type="GO" id="GO:0031418">
    <property type="term" value="F:L-ascorbic acid binding"/>
    <property type="evidence" value="ECO:0007669"/>
    <property type="project" value="InterPro"/>
</dbReference>
<dbReference type="InterPro" id="IPR005123">
    <property type="entry name" value="Oxoglu/Fe-dep_dioxygenase_dom"/>
</dbReference>
<comment type="cofactor">
    <cofactor evidence="2">
        <name>Fe cation</name>
        <dbReference type="ChEBI" id="CHEBI:24875"/>
    </cofactor>
</comment>
<dbReference type="GO" id="GO:0005506">
    <property type="term" value="F:iron ion binding"/>
    <property type="evidence" value="ECO:0007669"/>
    <property type="project" value="InterPro"/>
</dbReference>
<dbReference type="PANTHER" id="PTHR14049:SF9">
    <property type="entry name" value="PROCOLLAGEN-PROLINE 3-DIOXYGENASE"/>
    <property type="match status" value="1"/>
</dbReference>
<keyword evidence="5" id="KW-0677">Repeat</keyword>
<gene>
    <name evidence="10" type="ORF">PBIL07802_LOCUS20174</name>
    <name evidence="11" type="ORF">PBIL07802_LOCUS20177</name>
    <name evidence="12" type="ORF">PBIL07802_LOCUS20178</name>
</gene>
<dbReference type="PROSITE" id="PS51471">
    <property type="entry name" value="FE2OG_OXY"/>
    <property type="match status" value="1"/>
</dbReference>
<reference evidence="10" key="1">
    <citation type="submission" date="2021-01" db="EMBL/GenBank/DDBJ databases">
        <authorList>
            <person name="Corre E."/>
            <person name="Pelletier E."/>
            <person name="Niang G."/>
            <person name="Scheremetjew M."/>
            <person name="Finn R."/>
            <person name="Kale V."/>
            <person name="Holt S."/>
            <person name="Cochrane G."/>
            <person name="Meng A."/>
            <person name="Brown T."/>
            <person name="Cohen L."/>
        </authorList>
    </citation>
    <scope>NUCLEOTIDE SEQUENCE</scope>
    <source>
        <strain evidence="10">NIES-2562</strain>
    </source>
</reference>
<dbReference type="PANTHER" id="PTHR14049">
    <property type="entry name" value="LEPRECAN 1"/>
    <property type="match status" value="1"/>
</dbReference>
<dbReference type="EMBL" id="HBIB01031106">
    <property type="protein sequence ID" value="CAE0257913.1"/>
    <property type="molecule type" value="Transcribed_RNA"/>
</dbReference>
<evidence type="ECO:0000313" key="12">
    <source>
        <dbReference type="EMBL" id="CAE0257917.1"/>
    </source>
</evidence>
<evidence type="ECO:0000313" key="10">
    <source>
        <dbReference type="EMBL" id="CAE0257913.1"/>
    </source>
</evidence>
<evidence type="ECO:0000256" key="3">
    <source>
        <dbReference type="ARBA" id="ARBA00012262"/>
    </source>
</evidence>
<accession>A0A7S3G9Q1</accession>